<dbReference type="PROSITE" id="PS50850">
    <property type="entry name" value="MFS"/>
    <property type="match status" value="1"/>
</dbReference>
<evidence type="ECO:0000256" key="3">
    <source>
        <dbReference type="ARBA" id="ARBA00022692"/>
    </source>
</evidence>
<dbReference type="FunFam" id="1.20.1250.20:FF:000067">
    <property type="entry name" value="sialin isoform X2"/>
    <property type="match status" value="1"/>
</dbReference>
<feature type="transmembrane region" description="Helical" evidence="7">
    <location>
        <begin position="103"/>
        <end position="123"/>
    </location>
</feature>
<feature type="transmembrane region" description="Helical" evidence="7">
    <location>
        <begin position="130"/>
        <end position="149"/>
    </location>
</feature>
<dbReference type="Proteomes" id="UP000499080">
    <property type="component" value="Unassembled WGS sequence"/>
</dbReference>
<keyword evidence="5 7" id="KW-0472">Membrane</keyword>
<dbReference type="InterPro" id="IPR005829">
    <property type="entry name" value="Sugar_transporter_CS"/>
</dbReference>
<accession>A0A4Y2CII0</accession>
<dbReference type="OrthoDB" id="10068077at2759"/>
<organism evidence="9 10">
    <name type="scientific">Araneus ventricosus</name>
    <name type="common">Orbweaver spider</name>
    <name type="synonym">Epeira ventricosa</name>
    <dbReference type="NCBI Taxonomy" id="182803"/>
    <lineage>
        <taxon>Eukaryota</taxon>
        <taxon>Metazoa</taxon>
        <taxon>Ecdysozoa</taxon>
        <taxon>Arthropoda</taxon>
        <taxon>Chelicerata</taxon>
        <taxon>Arachnida</taxon>
        <taxon>Araneae</taxon>
        <taxon>Araneomorphae</taxon>
        <taxon>Entelegynae</taxon>
        <taxon>Araneoidea</taxon>
        <taxon>Araneidae</taxon>
        <taxon>Araneus</taxon>
    </lineage>
</organism>
<keyword evidence="3 7" id="KW-0812">Transmembrane</keyword>
<evidence type="ECO:0000256" key="2">
    <source>
        <dbReference type="ARBA" id="ARBA00022475"/>
    </source>
</evidence>
<gene>
    <name evidence="9" type="primary">SLC17A5_13</name>
    <name evidence="9" type="ORF">AVEN_95432_1</name>
</gene>
<dbReference type="InterPro" id="IPR011701">
    <property type="entry name" value="MFS"/>
</dbReference>
<dbReference type="PANTHER" id="PTHR11662">
    <property type="entry name" value="SOLUTE CARRIER FAMILY 17"/>
    <property type="match status" value="1"/>
</dbReference>
<evidence type="ECO:0000256" key="7">
    <source>
        <dbReference type="SAM" id="Phobius"/>
    </source>
</evidence>
<dbReference type="Gene3D" id="1.20.1250.20">
    <property type="entry name" value="MFS general substrate transporter like domains"/>
    <property type="match status" value="1"/>
</dbReference>
<dbReference type="GO" id="GO:0022857">
    <property type="term" value="F:transmembrane transporter activity"/>
    <property type="evidence" value="ECO:0007669"/>
    <property type="project" value="InterPro"/>
</dbReference>
<dbReference type="AlphaFoldDB" id="A0A4Y2CII0"/>
<comment type="caution">
    <text evidence="9">The sequence shown here is derived from an EMBL/GenBank/DDBJ whole genome shotgun (WGS) entry which is preliminary data.</text>
</comment>
<dbReference type="InterPro" id="IPR036259">
    <property type="entry name" value="MFS_trans_sf"/>
</dbReference>
<proteinExistence type="predicted"/>
<evidence type="ECO:0000313" key="9">
    <source>
        <dbReference type="EMBL" id="GBM03547.1"/>
    </source>
</evidence>
<keyword evidence="6" id="KW-0325">Glycoprotein</keyword>
<feature type="transmembrane region" description="Helical" evidence="7">
    <location>
        <begin position="191"/>
        <end position="213"/>
    </location>
</feature>
<feature type="transmembrane region" description="Helical" evidence="7">
    <location>
        <begin position="225"/>
        <end position="244"/>
    </location>
</feature>
<dbReference type="PANTHER" id="PTHR11662:SF399">
    <property type="entry name" value="FI19708P1-RELATED"/>
    <property type="match status" value="1"/>
</dbReference>
<sequence>MSVKNSEDSIKDSFTDKPIIPVRYVFAVLGFFGFINVYAMRINLSVAIIGMVKESNHSSQLDSENAVACPELMKDFSYANTSAKNHSHQQTGEFVWDSQLQGLVLGAFFYGYLVTQIPGGVLAEKYGAKWLLGIGILITSVFTLLTPLAARWSVWALVIARVIEGLSEGVAYPAINTLIGQWAPKLERSRMTAFIFTGSNVGTVFTLAFSGVLCDSNFLGGWPSVFYVFGSLGCIWFILWAVLVSETPDSHPSISKNELLLITQGQEEKRIRVSRAVI</sequence>
<dbReference type="InterPro" id="IPR020846">
    <property type="entry name" value="MFS_dom"/>
</dbReference>
<evidence type="ECO:0000256" key="1">
    <source>
        <dbReference type="ARBA" id="ARBA00004651"/>
    </source>
</evidence>
<dbReference type="Pfam" id="PF07690">
    <property type="entry name" value="MFS_1"/>
    <property type="match status" value="1"/>
</dbReference>
<keyword evidence="4 7" id="KW-1133">Transmembrane helix</keyword>
<feature type="domain" description="Major facilitator superfamily (MFS) profile" evidence="8">
    <location>
        <begin position="25"/>
        <end position="278"/>
    </location>
</feature>
<feature type="transmembrane region" description="Helical" evidence="7">
    <location>
        <begin position="21"/>
        <end position="39"/>
    </location>
</feature>
<dbReference type="PROSITE" id="PS00217">
    <property type="entry name" value="SUGAR_TRANSPORT_2"/>
    <property type="match status" value="1"/>
</dbReference>
<name>A0A4Y2CII0_ARAVE</name>
<comment type="subcellular location">
    <subcellularLocation>
        <location evidence="1">Cell membrane</location>
        <topology evidence="1">Multi-pass membrane protein</topology>
    </subcellularLocation>
</comment>
<evidence type="ECO:0000256" key="5">
    <source>
        <dbReference type="ARBA" id="ARBA00023136"/>
    </source>
</evidence>
<evidence type="ECO:0000256" key="6">
    <source>
        <dbReference type="ARBA" id="ARBA00023180"/>
    </source>
</evidence>
<dbReference type="EMBL" id="BGPR01000192">
    <property type="protein sequence ID" value="GBM03547.1"/>
    <property type="molecule type" value="Genomic_DNA"/>
</dbReference>
<dbReference type="InterPro" id="IPR050382">
    <property type="entry name" value="MFS_Na/Anion_cotransporter"/>
</dbReference>
<evidence type="ECO:0000256" key="4">
    <source>
        <dbReference type="ARBA" id="ARBA00022989"/>
    </source>
</evidence>
<reference evidence="9 10" key="1">
    <citation type="journal article" date="2019" name="Sci. Rep.">
        <title>Orb-weaving spider Araneus ventricosus genome elucidates the spidroin gene catalogue.</title>
        <authorList>
            <person name="Kono N."/>
            <person name="Nakamura H."/>
            <person name="Ohtoshi R."/>
            <person name="Moran D.A.P."/>
            <person name="Shinohara A."/>
            <person name="Yoshida Y."/>
            <person name="Fujiwara M."/>
            <person name="Mori M."/>
            <person name="Tomita M."/>
            <person name="Arakawa K."/>
        </authorList>
    </citation>
    <scope>NUCLEOTIDE SEQUENCE [LARGE SCALE GENOMIC DNA]</scope>
</reference>
<evidence type="ECO:0000313" key="10">
    <source>
        <dbReference type="Proteomes" id="UP000499080"/>
    </source>
</evidence>
<dbReference type="SUPFAM" id="SSF103473">
    <property type="entry name" value="MFS general substrate transporter"/>
    <property type="match status" value="1"/>
</dbReference>
<keyword evidence="2" id="KW-1003">Cell membrane</keyword>
<evidence type="ECO:0000259" key="8">
    <source>
        <dbReference type="PROSITE" id="PS50850"/>
    </source>
</evidence>
<dbReference type="GO" id="GO:0005886">
    <property type="term" value="C:plasma membrane"/>
    <property type="evidence" value="ECO:0007669"/>
    <property type="project" value="UniProtKB-SubCell"/>
</dbReference>
<keyword evidence="10" id="KW-1185">Reference proteome</keyword>
<protein>
    <submittedName>
        <fullName evidence="9">Sialin</fullName>
    </submittedName>
</protein>
<dbReference type="GO" id="GO:0006820">
    <property type="term" value="P:monoatomic anion transport"/>
    <property type="evidence" value="ECO:0007669"/>
    <property type="project" value="TreeGrafter"/>
</dbReference>